<accession>A0A6M0K2X0</accession>
<evidence type="ECO:0000256" key="1">
    <source>
        <dbReference type="SAM" id="SignalP"/>
    </source>
</evidence>
<feature type="signal peptide" evidence="1">
    <location>
        <begin position="1"/>
        <end position="26"/>
    </location>
</feature>
<evidence type="ECO:0000313" key="3">
    <source>
        <dbReference type="Proteomes" id="UP000483379"/>
    </source>
</evidence>
<dbReference type="EMBL" id="JAAIJQ010000038">
    <property type="protein sequence ID" value="NEV62937.1"/>
    <property type="molecule type" value="Genomic_DNA"/>
</dbReference>
<proteinExistence type="predicted"/>
<keyword evidence="3" id="KW-1185">Reference proteome</keyword>
<name>A0A6M0K2X0_9GAMM</name>
<evidence type="ECO:0008006" key="4">
    <source>
        <dbReference type="Google" id="ProtNLM"/>
    </source>
</evidence>
<sequence>MKIRKVFGRALIAALMVALPLGSAWATHRVEAEKAIDEAKAAHEKAQEVGAASLETQQMIERAEKLMPSRQFTKAKGIATKARMQDEYAYERATSDDQGDVAMSRRATQVIEAAEAARKKAASVGGEWRDTAKMITEAEGLAKSGKFEESIALANKAERQGELGYEQAMREKDADFPSYVARKQ</sequence>
<keyword evidence="1" id="KW-0732">Signal</keyword>
<gene>
    <name evidence="2" type="ORF">G3446_13725</name>
</gene>
<dbReference type="RefSeq" id="WP_164453402.1">
    <property type="nucleotide sequence ID" value="NZ_JAAIJQ010000038.1"/>
</dbReference>
<protein>
    <recommendedName>
        <fullName evidence="4">SoxXA-binding protein</fullName>
    </recommendedName>
</protein>
<dbReference type="AlphaFoldDB" id="A0A6M0K2X0"/>
<evidence type="ECO:0000313" key="2">
    <source>
        <dbReference type="EMBL" id="NEV62937.1"/>
    </source>
</evidence>
<feature type="chain" id="PRO_5026666160" description="SoxXA-binding protein" evidence="1">
    <location>
        <begin position="27"/>
        <end position="184"/>
    </location>
</feature>
<dbReference type="Proteomes" id="UP000483379">
    <property type="component" value="Unassembled WGS sequence"/>
</dbReference>
<reference evidence="2 3" key="1">
    <citation type="submission" date="2020-02" db="EMBL/GenBank/DDBJ databases">
        <title>Genome sequences of Thiorhodococcus mannitoliphagus and Thiorhodococcus minor, purple sulfur photosynthetic bacteria in the gammaproteobacterial family, Chromatiaceae.</title>
        <authorList>
            <person name="Aviles F.A."/>
            <person name="Meyer T.E."/>
            <person name="Kyndt J.A."/>
        </authorList>
    </citation>
    <scope>NUCLEOTIDE SEQUENCE [LARGE SCALE GENOMIC DNA]</scope>
    <source>
        <strain evidence="2 3">DSM 11518</strain>
    </source>
</reference>
<comment type="caution">
    <text evidence="2">The sequence shown here is derived from an EMBL/GenBank/DDBJ whole genome shotgun (WGS) entry which is preliminary data.</text>
</comment>
<organism evidence="2 3">
    <name type="scientific">Thiorhodococcus minor</name>
    <dbReference type="NCBI Taxonomy" id="57489"/>
    <lineage>
        <taxon>Bacteria</taxon>
        <taxon>Pseudomonadati</taxon>
        <taxon>Pseudomonadota</taxon>
        <taxon>Gammaproteobacteria</taxon>
        <taxon>Chromatiales</taxon>
        <taxon>Chromatiaceae</taxon>
        <taxon>Thiorhodococcus</taxon>
    </lineage>
</organism>